<dbReference type="Pfam" id="PF13347">
    <property type="entry name" value="MFS_2"/>
    <property type="match status" value="1"/>
</dbReference>
<accession>A0A1Y1VJR8</accession>
<evidence type="ECO:0000313" key="2">
    <source>
        <dbReference type="EMBL" id="ORX57951.1"/>
    </source>
</evidence>
<feature type="transmembrane region" description="Helical" evidence="1">
    <location>
        <begin position="92"/>
        <end position="115"/>
    </location>
</feature>
<keyword evidence="1" id="KW-1133">Transmembrane helix</keyword>
<protein>
    <submittedName>
        <fullName evidence="2">Uncharacterized protein</fullName>
    </submittedName>
</protein>
<proteinExistence type="predicted"/>
<name>A0A1Y1VJR8_9FUNG</name>
<organism evidence="2 3">
    <name type="scientific">Piromyces finnis</name>
    <dbReference type="NCBI Taxonomy" id="1754191"/>
    <lineage>
        <taxon>Eukaryota</taxon>
        <taxon>Fungi</taxon>
        <taxon>Fungi incertae sedis</taxon>
        <taxon>Chytridiomycota</taxon>
        <taxon>Chytridiomycota incertae sedis</taxon>
        <taxon>Neocallimastigomycetes</taxon>
        <taxon>Neocallimastigales</taxon>
        <taxon>Neocallimastigaceae</taxon>
        <taxon>Piromyces</taxon>
    </lineage>
</organism>
<dbReference type="Proteomes" id="UP000193719">
    <property type="component" value="Unassembled WGS sequence"/>
</dbReference>
<dbReference type="EMBL" id="MCFH01000005">
    <property type="protein sequence ID" value="ORX57951.1"/>
    <property type="molecule type" value="Genomic_DNA"/>
</dbReference>
<reference evidence="2 3" key="1">
    <citation type="submission" date="2016-08" db="EMBL/GenBank/DDBJ databases">
        <title>Genomes of anaerobic fungi encode conserved fungal cellulosomes for biomass hydrolysis.</title>
        <authorList>
            <consortium name="DOE Joint Genome Institute"/>
            <person name="Haitjema C.H."/>
            <person name="Gilmore S.P."/>
            <person name="Henske J.K."/>
            <person name="Solomon K.V."/>
            <person name="De Groot R."/>
            <person name="Kuo A."/>
            <person name="Mondo S.J."/>
            <person name="Salamov A.A."/>
            <person name="Labutti K."/>
            <person name="Zhao Z."/>
            <person name="Chiniquy J."/>
            <person name="Barry K."/>
            <person name="Brewer H.M."/>
            <person name="Purvine S.O."/>
            <person name="Wright A.T."/>
            <person name="Boxma B."/>
            <person name="Van Alen T."/>
            <person name="Hackstein J.H."/>
            <person name="Baker S.E."/>
            <person name="Grigoriev I.V."/>
            <person name="O'Malley M.A."/>
        </authorList>
    </citation>
    <scope>NUCLEOTIDE SEQUENCE [LARGE SCALE GENOMIC DNA]</scope>
    <source>
        <strain evidence="3">finn</strain>
    </source>
</reference>
<dbReference type="OrthoDB" id="2118226at2759"/>
<dbReference type="AlphaFoldDB" id="A0A1Y1VJR8"/>
<reference evidence="2 3" key="2">
    <citation type="submission" date="2016-08" db="EMBL/GenBank/DDBJ databases">
        <title>Pervasive Adenine N6-methylation of Active Genes in Fungi.</title>
        <authorList>
            <consortium name="DOE Joint Genome Institute"/>
            <person name="Mondo S.J."/>
            <person name="Dannebaum R.O."/>
            <person name="Kuo R.C."/>
            <person name="Labutti K."/>
            <person name="Haridas S."/>
            <person name="Kuo A."/>
            <person name="Salamov A."/>
            <person name="Ahrendt S.R."/>
            <person name="Lipzen A."/>
            <person name="Sullivan W."/>
            <person name="Andreopoulos W.B."/>
            <person name="Clum A."/>
            <person name="Lindquist E."/>
            <person name="Daum C."/>
            <person name="Ramamoorthy G.K."/>
            <person name="Gryganskyi A."/>
            <person name="Culley D."/>
            <person name="Magnuson J.K."/>
            <person name="James T.Y."/>
            <person name="O'Malley M.A."/>
            <person name="Stajich J.E."/>
            <person name="Spatafora J.W."/>
            <person name="Visel A."/>
            <person name="Grigoriev I.V."/>
        </authorList>
    </citation>
    <scope>NUCLEOTIDE SEQUENCE [LARGE SCALE GENOMIC DNA]</scope>
    <source>
        <strain evidence="3">finn</strain>
    </source>
</reference>
<keyword evidence="1" id="KW-0472">Membrane</keyword>
<feature type="transmembrane region" description="Helical" evidence="1">
    <location>
        <begin position="54"/>
        <end position="72"/>
    </location>
</feature>
<comment type="caution">
    <text evidence="2">The sequence shown here is derived from an EMBL/GenBank/DDBJ whole genome shotgun (WGS) entry which is preliminary data.</text>
</comment>
<evidence type="ECO:0000313" key="3">
    <source>
        <dbReference type="Proteomes" id="UP000193719"/>
    </source>
</evidence>
<gene>
    <name evidence="2" type="ORF">BCR36DRAFT_580500</name>
</gene>
<keyword evidence="1" id="KW-0812">Transmembrane</keyword>
<dbReference type="STRING" id="1754191.A0A1Y1VJR8"/>
<keyword evidence="3" id="KW-1185">Reference proteome</keyword>
<sequence>MDITEVRERVNIPDISDIPGGTEKADIQEGEIQESKGFYKLNWVQRIGFGAGDLAQNFIFQTVGSYILFFYTDVYILTGDTSKAASAAGTLMLIQSVIDVIWSPIVGTFVIYVNIKIK</sequence>
<evidence type="ECO:0000256" key="1">
    <source>
        <dbReference type="SAM" id="Phobius"/>
    </source>
</evidence>